<dbReference type="SUPFAM" id="SSF51344">
    <property type="entry name" value="Epsilon subunit of F1F0-ATP synthase N-terminal domain"/>
    <property type="match status" value="1"/>
</dbReference>
<evidence type="ECO:0000256" key="8">
    <source>
        <dbReference type="ARBA" id="ARBA00023128"/>
    </source>
</evidence>
<dbReference type="NCBIfam" id="TIGR01216">
    <property type="entry name" value="ATP_synt_epsi"/>
    <property type="match status" value="1"/>
</dbReference>
<keyword evidence="8" id="KW-0496">Mitochondrion</keyword>
<protein>
    <recommendedName>
        <fullName evidence="12">F-ATPase delta subunit</fullName>
    </recommendedName>
</protein>
<evidence type="ECO:0000256" key="3">
    <source>
        <dbReference type="ARBA" id="ARBA00022448"/>
    </source>
</evidence>
<dbReference type="Pfam" id="PF02823">
    <property type="entry name" value="ATP-synt_DE_N"/>
    <property type="match status" value="1"/>
</dbReference>
<keyword evidence="5" id="KW-0999">Mitochondrion inner membrane</keyword>
<dbReference type="PANTHER" id="PTHR13822">
    <property type="entry name" value="ATP SYNTHASE DELTA/EPSILON CHAIN"/>
    <property type="match status" value="1"/>
</dbReference>
<evidence type="ECO:0000256" key="9">
    <source>
        <dbReference type="ARBA" id="ARBA00023136"/>
    </source>
</evidence>
<keyword evidence="11" id="KW-0066">ATP synthesis</keyword>
<dbReference type="GO" id="GO:0005743">
    <property type="term" value="C:mitochondrial inner membrane"/>
    <property type="evidence" value="ECO:0007669"/>
    <property type="project" value="UniProtKB-SubCell"/>
</dbReference>
<evidence type="ECO:0000256" key="5">
    <source>
        <dbReference type="ARBA" id="ARBA00022792"/>
    </source>
</evidence>
<evidence type="ECO:0000313" key="14">
    <source>
        <dbReference type="Proteomes" id="UP000887574"/>
    </source>
</evidence>
<evidence type="ECO:0000256" key="1">
    <source>
        <dbReference type="ARBA" id="ARBA00004273"/>
    </source>
</evidence>
<dbReference type="WBParaSite" id="jg14312">
    <property type="protein sequence ID" value="jg14312"/>
    <property type="gene ID" value="jg14312"/>
</dbReference>
<evidence type="ECO:0000256" key="6">
    <source>
        <dbReference type="ARBA" id="ARBA00022946"/>
    </source>
</evidence>
<reference evidence="15" key="1">
    <citation type="submission" date="2022-11" db="UniProtKB">
        <authorList>
            <consortium name="WormBaseParasite"/>
        </authorList>
    </citation>
    <scope>IDENTIFICATION</scope>
</reference>
<proteinExistence type="inferred from homology"/>
<dbReference type="HAMAP" id="MF_00530">
    <property type="entry name" value="ATP_synth_epsil_bac"/>
    <property type="match status" value="1"/>
</dbReference>
<comment type="subcellular location">
    <subcellularLocation>
        <location evidence="1">Mitochondrion inner membrane</location>
    </subcellularLocation>
</comment>
<keyword evidence="10" id="KW-0139">CF(1)</keyword>
<evidence type="ECO:0000256" key="7">
    <source>
        <dbReference type="ARBA" id="ARBA00023065"/>
    </source>
</evidence>
<dbReference type="InterPro" id="IPR001469">
    <property type="entry name" value="ATP_synth_F1_dsu/esu"/>
</dbReference>
<dbReference type="InterPro" id="IPR036771">
    <property type="entry name" value="ATPsynth_dsu/esu_N"/>
</dbReference>
<organism evidence="14 15">
    <name type="scientific">Ditylenchus dipsaci</name>
    <dbReference type="NCBI Taxonomy" id="166011"/>
    <lineage>
        <taxon>Eukaryota</taxon>
        <taxon>Metazoa</taxon>
        <taxon>Ecdysozoa</taxon>
        <taxon>Nematoda</taxon>
        <taxon>Chromadorea</taxon>
        <taxon>Rhabditida</taxon>
        <taxon>Tylenchina</taxon>
        <taxon>Tylenchomorpha</taxon>
        <taxon>Sphaerularioidea</taxon>
        <taxon>Anguinidae</taxon>
        <taxon>Anguininae</taxon>
        <taxon>Ditylenchus</taxon>
    </lineage>
</organism>
<dbReference type="GO" id="GO:0046933">
    <property type="term" value="F:proton-transporting ATP synthase activity, rotational mechanism"/>
    <property type="evidence" value="ECO:0007669"/>
    <property type="project" value="InterPro"/>
</dbReference>
<accession>A0A915CZT4</accession>
<name>A0A915CZT4_9BILA</name>
<comment type="similarity">
    <text evidence="2">Belongs to the ATPase epsilon chain family.</text>
</comment>
<dbReference type="AlphaFoldDB" id="A0A915CZT4"/>
<keyword evidence="7" id="KW-0406">Ion transport</keyword>
<sequence length="197" mass="20888">MQVSSLECASGVFGGKVTHSILLTLIYFSILGEKIEMLSSSLRSLVRFVPKRAYAAAAAASSTSPEAGGLKFTFACPDKAFYNNIVVKQVDVPTLAGMVGVLANHVPTIGILKPGVVQVYEEDGKVNKLFVSSGTLSVNIDGSCQVLAEEAMPIEEIDEALARKELETAQRQSNEGSDVQKAEASIRAEVADALIKP</sequence>
<evidence type="ECO:0000256" key="2">
    <source>
        <dbReference type="ARBA" id="ARBA00005712"/>
    </source>
</evidence>
<keyword evidence="9" id="KW-0472">Membrane</keyword>
<dbReference type="FunFam" id="2.60.15.10:FF:000004">
    <property type="entry name" value="ATP synthase subunit delta, mitochondrial"/>
    <property type="match status" value="1"/>
</dbReference>
<keyword evidence="14" id="KW-1185">Reference proteome</keyword>
<feature type="domain" description="ATP synthase F1 complex delta/epsilon subunit N-terminal" evidence="13">
    <location>
        <begin position="71"/>
        <end position="151"/>
    </location>
</feature>
<keyword evidence="4" id="KW-0375">Hydrogen ion transport</keyword>
<evidence type="ECO:0000256" key="12">
    <source>
        <dbReference type="ARBA" id="ARBA00031669"/>
    </source>
</evidence>
<keyword evidence="6" id="KW-0809">Transit peptide</keyword>
<dbReference type="Proteomes" id="UP000887574">
    <property type="component" value="Unplaced"/>
</dbReference>
<evidence type="ECO:0000256" key="10">
    <source>
        <dbReference type="ARBA" id="ARBA00023196"/>
    </source>
</evidence>
<dbReference type="Gene3D" id="2.60.15.10">
    <property type="entry name" value="F0F1 ATP synthase delta/epsilon subunit, N-terminal"/>
    <property type="match status" value="1"/>
</dbReference>
<evidence type="ECO:0000313" key="15">
    <source>
        <dbReference type="WBParaSite" id="jg14312"/>
    </source>
</evidence>
<dbReference type="PANTHER" id="PTHR13822:SF7">
    <property type="entry name" value="ATP SYNTHASE SUBUNIT DELTA, MITOCHONDRIAL"/>
    <property type="match status" value="1"/>
</dbReference>
<dbReference type="CDD" id="cd12152">
    <property type="entry name" value="F1-ATPase_delta"/>
    <property type="match status" value="1"/>
</dbReference>
<evidence type="ECO:0000259" key="13">
    <source>
        <dbReference type="Pfam" id="PF02823"/>
    </source>
</evidence>
<evidence type="ECO:0000256" key="4">
    <source>
        <dbReference type="ARBA" id="ARBA00022781"/>
    </source>
</evidence>
<keyword evidence="3" id="KW-0813">Transport</keyword>
<evidence type="ECO:0000256" key="11">
    <source>
        <dbReference type="ARBA" id="ARBA00023310"/>
    </source>
</evidence>
<dbReference type="InterPro" id="IPR020546">
    <property type="entry name" value="ATP_synth_F1_dsu/esu_N"/>
</dbReference>
<dbReference type="GO" id="GO:0045259">
    <property type="term" value="C:proton-transporting ATP synthase complex"/>
    <property type="evidence" value="ECO:0007669"/>
    <property type="project" value="UniProtKB-KW"/>
</dbReference>